<accession>A0ABQ9XR55</accession>
<gene>
    <name evidence="1" type="ORF">BLNAU_11074</name>
</gene>
<dbReference type="SMART" id="SM00710">
    <property type="entry name" value="PbH1"/>
    <property type="match status" value="7"/>
</dbReference>
<protein>
    <submittedName>
        <fullName evidence="1">Uncharacterized protein</fullName>
    </submittedName>
</protein>
<reference evidence="1 2" key="1">
    <citation type="journal article" date="2022" name="bioRxiv">
        <title>Genomics of Preaxostyla Flagellates Illuminates Evolutionary Transitions and the Path Towards Mitochondrial Loss.</title>
        <authorList>
            <person name="Novak L.V.F."/>
            <person name="Treitli S.C."/>
            <person name="Pyrih J."/>
            <person name="Halakuc P."/>
            <person name="Pipaliya S.V."/>
            <person name="Vacek V."/>
            <person name="Brzon O."/>
            <person name="Soukal P."/>
            <person name="Eme L."/>
            <person name="Dacks J.B."/>
            <person name="Karnkowska A."/>
            <person name="Elias M."/>
            <person name="Hampl V."/>
        </authorList>
    </citation>
    <scope>NUCLEOTIDE SEQUENCE [LARGE SCALE GENOMIC DNA]</scope>
    <source>
        <strain evidence="1">NAU3</strain>
        <tissue evidence="1">Gut</tissue>
    </source>
</reference>
<proteinExistence type="predicted"/>
<dbReference type="InterPro" id="IPR011050">
    <property type="entry name" value="Pectin_lyase_fold/virulence"/>
</dbReference>
<dbReference type="Proteomes" id="UP001281761">
    <property type="component" value="Unassembled WGS sequence"/>
</dbReference>
<organism evidence="1 2">
    <name type="scientific">Blattamonas nauphoetae</name>
    <dbReference type="NCBI Taxonomy" id="2049346"/>
    <lineage>
        <taxon>Eukaryota</taxon>
        <taxon>Metamonada</taxon>
        <taxon>Preaxostyla</taxon>
        <taxon>Oxymonadida</taxon>
        <taxon>Blattamonas</taxon>
    </lineage>
</organism>
<name>A0ABQ9XR55_9EUKA</name>
<evidence type="ECO:0000313" key="1">
    <source>
        <dbReference type="EMBL" id="KAK2953972.1"/>
    </source>
</evidence>
<evidence type="ECO:0000313" key="2">
    <source>
        <dbReference type="Proteomes" id="UP001281761"/>
    </source>
</evidence>
<dbReference type="EMBL" id="JARBJD010000084">
    <property type="protein sequence ID" value="KAK2953972.1"/>
    <property type="molecule type" value="Genomic_DNA"/>
</dbReference>
<comment type="caution">
    <text evidence="1">The sequence shown here is derived from an EMBL/GenBank/DDBJ whole genome shotgun (WGS) entry which is preliminary data.</text>
</comment>
<keyword evidence="2" id="KW-1185">Reference proteome</keyword>
<dbReference type="InterPro" id="IPR006626">
    <property type="entry name" value="PbH1"/>
</dbReference>
<sequence length="2010" mass="216744">MSSNELVRLINPYIAFCHICPLRVQSLTLFRHLFSDSNMLVHVVSLLFITRSYQSQLSTSSLQEHLDHFFEHNKDNFAHSLVLPEGTFHCDSILLSSQSVAIAGQNQTTLSHCQSKQHENTDTPENRNYQTLFVMSNSSLSLSGLHTNLYQSAPNQTPIHCAEIRSSSLSTTNCSFSWIGWTPLFLVKERTDLGKSSVTVVSCQLVSSSNRIVPLVNNILSHTVGTQINVSIVATSLSNKEIIGPDGLAQKQTKNDSFSTSADRMTTTLAHVTFSNVSSSPHSVPIIDGNLQQSMFGCSITRCNNHLSGSTLRDMNGGGDFLSSNCTFSDCHTYSHDRPSIVGNAISNFQDPYTNQVYDGVEDGSTRFFVEGITITNCSFSNMHYTVTSSYQYDIGGSCIYTQLLSNSLVIDACSFSTCSVSHKTVTQIIHAGCILLCSPNTPTAGIRSSITSCSFVDWYPGHSAMSNHRGGAVGGINLRTSLDITNSNMTLTGSKAYTNNGGFISSYSANSETASFTIINCQLKGDGSSTGTFMYYTNDRVLNSHAISITDTSILDTNSGVYFSDIISPSPFTMARTHIRNAAIKLPQMKSPLYPALIVDCLLEQTPLTVASCRAAMFVSGTVFCGTRTSNSTPPLSISASRPAVFHGCTLHDITTSENGLIVMSDSGSLTLDTVSFTKCSGTKAAGVFHITRTSLFASFCTFDDITGNTANILFVNQNCSSLFENCVFNLPNSDVADLRFSLSSTSILNGSSVVDCVSNRTLTTTEDGKTLSDWLLVTTPEGSLPNTMKVGSWPANQDQSQETHSSLSDAFDHLSSTPNSIMMSDGPFEANTALQVSVVVEIVGNGTEAFSDHTTQLKTVGFSVLENGQLTVRSILLVPSTPDSVLFSMSADEVMELKSVTCQDLVGQTSNLVSLSAGQTRIVSSVFNNTQSSEALIAVTGSASLTLSDTLFVKIIRSGSDPNPVATTQCASCVQTQTSGSVTIVYSQFGGCASNGRAGAIDIASLNPSSTVMMEWCRFERNKAGSGVDNEEKGDDGIIIGFLGSQCDLRFGTFESIPSVHHFLVDSTRPFVPAPPSLKFMQYGLNGYLAWADANSLGPELLADTTLTFLLGERLHNNIHTTISTDYVYNEKISPFLLRNGSTSIDLNTGSVFNVEQTAEIFCQLVSAYLHLANMKLIFQQLDNTVFLVDEDSSLYLNAMTISWTSLPLTHPFISSTGPSLKVDSIKFPSTIQVIDVPFIKATRPSRDGTFSFYKPSILTVSYSSQPFLDIKGMSSATITSATFSPTINTTVPLIRISDSKLEVSSSTFKLFNCSTDGSVIVAESSIIKHEKGSITSCSSPNGGAISCLQSNITINGVTFSKCSAQSGGALHLSSCNLTFQGCTFRECTALNGGAISIDLSGSNCIQQQPACGERRSDPHSRTNLSKKPLSINSVHFELNTAGFGNDVFVDLEVIDGKGVNCLQYCYGESYSAWPHLEVEGISDETERDRISAFLNYPPLYIKQAGSDRDTCKWSNAQCKTLGYTLKYLRATCSDESLYTRVGVYSDLQFVSECVTLNDQHVFLHSTPTPITTLTLPTTLVDECSMFTINDCSHLTLQRLCFSLKPHHRVVDVTSADGWFEMKNCPIIHNSGATISFSPIHSVGSHLALDNVTFNSSVKSSPPTFSVPLVQFSPTPSETGKLGNGSFEMSSCHFVDLSFSNTPLIVLETTGTISFSSPDLSSVSNTLSNGSILSLKGSSFKQQVDPDLWTNSYSASDPTTLLGEDSSLEWGHKWRTSSLVYWLISPETEVILDGTDTAAHDHPNCGSSDFRCDVLKSAFSSASLNSLGIISLASSTTLSSPLVLNESFEIKSSSSIQEIQMDEYASVELNNLTATLTFSSLKFAISSTCTSATVFVVSKGMLELSSCSIEPSNPPSNRLSPSTICLIEVKESGCLNLTESSLSNLVFTHSTLGTAIYLKKGSTFTFTQTSSPFSSITSNATGSLVLIEVETDDKFAEAELKFENWAPA</sequence>
<dbReference type="SUPFAM" id="SSF51126">
    <property type="entry name" value="Pectin lyase-like"/>
    <property type="match status" value="2"/>
</dbReference>